<dbReference type="Proteomes" id="UP000295301">
    <property type="component" value="Unassembled WGS sequence"/>
</dbReference>
<name>A0A4V3ASG2_9RHOB</name>
<dbReference type="RefSeq" id="WP_133358893.1">
    <property type="nucleotide sequence ID" value="NZ_SMUV01000056.1"/>
</dbReference>
<comment type="caution">
    <text evidence="1">The sequence shown here is derived from an EMBL/GenBank/DDBJ whole genome shotgun (WGS) entry which is preliminary data.</text>
</comment>
<accession>A0A4V3ASG2</accession>
<reference evidence="1 2" key="1">
    <citation type="submission" date="2019-03" db="EMBL/GenBank/DDBJ databases">
        <title>Ruegeria lutea sp. nov., a novel strain, isolated from marine sediment, the Masan Bay, South Korea.</title>
        <authorList>
            <person name="Kim J."/>
            <person name="Kim D.-Y."/>
            <person name="Lee S.-S."/>
        </authorList>
    </citation>
    <scope>NUCLEOTIDE SEQUENCE [LARGE SCALE GENOMIC DNA]</scope>
    <source>
        <strain evidence="1 2">318-1</strain>
    </source>
</reference>
<protein>
    <submittedName>
        <fullName evidence="1">Uncharacterized protein</fullName>
    </submittedName>
</protein>
<evidence type="ECO:0000313" key="1">
    <source>
        <dbReference type="EMBL" id="TDK50425.1"/>
    </source>
</evidence>
<dbReference type="OrthoDB" id="9763644at2"/>
<dbReference type="EMBL" id="SMUV01000056">
    <property type="protein sequence ID" value="TDK50425.1"/>
    <property type="molecule type" value="Genomic_DNA"/>
</dbReference>
<gene>
    <name evidence="1" type="ORF">E1832_06320</name>
</gene>
<proteinExistence type="predicted"/>
<organism evidence="1 2">
    <name type="scientific">Antarcticimicrobium luteum</name>
    <dbReference type="NCBI Taxonomy" id="2547397"/>
    <lineage>
        <taxon>Bacteria</taxon>
        <taxon>Pseudomonadati</taxon>
        <taxon>Pseudomonadota</taxon>
        <taxon>Alphaproteobacteria</taxon>
        <taxon>Rhodobacterales</taxon>
        <taxon>Paracoccaceae</taxon>
        <taxon>Antarcticimicrobium</taxon>
    </lineage>
</organism>
<dbReference type="AlphaFoldDB" id="A0A4V3ASG2"/>
<evidence type="ECO:0000313" key="2">
    <source>
        <dbReference type="Proteomes" id="UP000295301"/>
    </source>
</evidence>
<keyword evidence="2" id="KW-1185">Reference proteome</keyword>
<sequence>MNLSAAQAFETAGAGAREAWAEVIQFPINLMGGRVSGGKTAEPAFDMEAERGEDINDAATYGGMSEGLAEFLNKDATFLIGQMWGAKDRRNTQDGDWQAVTMPWGRWIEGGPATGKRPVWGFSRHPEGKHKEGASIVLGSSIEGARKANAMDEMYALGLDIDSGAALDDVIATVRRKNLCALIYTSHSHGKRGLELKRDDVMRKLGIDTDPTLPQVQEYLRAHSKSRYEESFVAAVTIADQKRQTKEGVKIALDTPPLDKFRIIFPLADAVKLIDLAPTQSAALEVWEDKITGMAQRELGIHFDTSCTDPSRLFYTARHAKESEWDCLILWGEPLRFEDVPTMKKAEYTRTRGGGNAFSIAGGDAEKAPEAVTPSGKSLNEWHFSRGGAKDRFQLASLLEDLCPDKIRHAGGEAQGQVHTECPFEHEHSKWGGTATMAIDAMDADRGYWTWFCHHDSCQGRHKLQFLEEALNQGWFTEEDLFNEDGPYLLPPGEEVTGTPGRQDSGSEVAASAADAANYFVQAGEFDKNTRGVDVEKWMKQFAGKELDPADKNQITDIIVERTPLGKRDVNKMWSKVDRVKERMAANEAKAKADDSGVIMTDGDFTDMCDKAQGMVDAANAATPFLFVRGGELCTVQEDDGISGIKVLSSQGAFAYYLNTAARFAKRMGDDVQGAPAPIEVEKHLYHAPRNRYPGLKGVTSNPFFTKTGDLVTQPGYHDESQMYYAPGDFVVPGVSRNPSLEEAKAAIDMLADALADFPFDGLTRAQIKEQFWEGGVPSLVNFLSALLLPFMREMIDGRTPGHAINKPCPGTGASYLVDVLSIINTGEDTPAHKPSEDKAEFAKALVGLLLDGDPIINLDNISAGMDSGELAAAMTSSKYFPRILGKSETRKIAVTCLWLLTANKLELSDELKRRCILIALNANMENPEDRTGFQRSDIRGYVRENRAEFVHACLTIIQFWVASGMEQDDTKHLASFENWARVMGGVWKACEVPGFMGNMHMLKTLTDGKRDEMGELIQALVDAAVSTDKELTAESYLFKARKAGSDDKFLSVMGVLNAFEEPPRFAKWGGVERVEGWSRL</sequence>